<organism evidence="1 2">
    <name type="scientific">[Candida] railenensis</name>
    <dbReference type="NCBI Taxonomy" id="45579"/>
    <lineage>
        <taxon>Eukaryota</taxon>
        <taxon>Fungi</taxon>
        <taxon>Dikarya</taxon>
        <taxon>Ascomycota</taxon>
        <taxon>Saccharomycotina</taxon>
        <taxon>Pichiomycetes</taxon>
        <taxon>Debaryomycetaceae</taxon>
        <taxon>Kurtzmaniella</taxon>
    </lineage>
</organism>
<keyword evidence="2" id="KW-1185">Reference proteome</keyword>
<evidence type="ECO:0000313" key="2">
    <source>
        <dbReference type="Proteomes" id="UP000837801"/>
    </source>
</evidence>
<dbReference type="OrthoDB" id="5865767at2759"/>
<dbReference type="PANTHER" id="PTHR37283:SF1">
    <property type="entry name" value="PH DOMAIN-CONTAINING PROTEIN YHR131C"/>
    <property type="match status" value="1"/>
</dbReference>
<reference evidence="1" key="1">
    <citation type="submission" date="2022-03" db="EMBL/GenBank/DDBJ databases">
        <authorList>
            <person name="Legras J.-L."/>
            <person name="Devillers H."/>
            <person name="Grondin C."/>
        </authorList>
    </citation>
    <scope>NUCLEOTIDE SEQUENCE</scope>
    <source>
        <strain evidence="1">CLIB 1423</strain>
    </source>
</reference>
<protein>
    <submittedName>
        <fullName evidence="1">Uncharacterized protein</fullName>
    </submittedName>
</protein>
<comment type="caution">
    <text evidence="1">The sequence shown here is derived from an EMBL/GenBank/DDBJ whole genome shotgun (WGS) entry which is preliminary data.</text>
</comment>
<evidence type="ECO:0000313" key="1">
    <source>
        <dbReference type="EMBL" id="CAH2354093.1"/>
    </source>
</evidence>
<accession>A0A9P0QT37</accession>
<dbReference type="AlphaFoldDB" id="A0A9P0QT37"/>
<dbReference type="EMBL" id="CAKXYY010000014">
    <property type="protein sequence ID" value="CAH2354093.1"/>
    <property type="molecule type" value="Genomic_DNA"/>
</dbReference>
<sequence length="479" mass="55096">MSSPPYHNDKLPEYSSTPPTYKSSLSYYGLSLVKTEFNSPYHYNHGKRSWKPVLLELNSTQLIIYDVKFDRKLLNLVLALYHSENYLEEVMEMILTKKSEHLDFVEDLFSGDAYSAGSSASGTGLNGSINNKSAAIRNKFQRSKFSHSLTKDLNDYYDIIRDNQLLFEPTTSEVEYAKFSSRYRGEKLHTYTIQNSRFGRAPTLKEYFKNGKCNPENLATLVKYKNSLRVRIELKQMLFQFWSFYGFTEWYRQFGISKDLSTSIDDRELTKLRTIPARYTRWLHEWVQISEELGLEFDTLEGMSNFATNASSPAANGSNFSDEKDSLSLYSSRSSVFDRERSMSISSTDTIATSTSTGSNSGALFKKYDKFKIYSLDNYYTPLEQHYITNCVSKLNTFDKWTGVGVTISNFHQYLNAAQLKRLHMAPEGRSIDLFIDPSKLENSSLWKLGRKKNVDKVVEKGECRQFIILQHGLVSVVS</sequence>
<dbReference type="PANTHER" id="PTHR37283">
    <property type="entry name" value="PH DOMAIN-CONTAINING PROTEIN YHR131C"/>
    <property type="match status" value="1"/>
</dbReference>
<dbReference type="Proteomes" id="UP000837801">
    <property type="component" value="Unassembled WGS sequence"/>
</dbReference>
<name>A0A9P0QT37_9ASCO</name>
<gene>
    <name evidence="1" type="ORF">CLIB1423_14S01882</name>
</gene>
<proteinExistence type="predicted"/>